<organism evidence="2 3">
    <name type="scientific">Anaerotignum neopropionicum</name>
    <dbReference type="NCBI Taxonomy" id="36847"/>
    <lineage>
        <taxon>Bacteria</taxon>
        <taxon>Bacillati</taxon>
        <taxon>Bacillota</taxon>
        <taxon>Clostridia</taxon>
        <taxon>Lachnospirales</taxon>
        <taxon>Anaerotignaceae</taxon>
        <taxon>Anaerotignum</taxon>
    </lineage>
</organism>
<dbReference type="AlphaFoldDB" id="A0A136WIY9"/>
<gene>
    <name evidence="2" type="ORF">CLNEO_05970</name>
</gene>
<comment type="caution">
    <text evidence="2">The sequence shown here is derived from an EMBL/GenBank/DDBJ whole genome shotgun (WGS) entry which is preliminary data.</text>
</comment>
<evidence type="ECO:0000313" key="2">
    <source>
        <dbReference type="EMBL" id="KXL54491.1"/>
    </source>
</evidence>
<evidence type="ECO:0000313" key="3">
    <source>
        <dbReference type="Proteomes" id="UP000070539"/>
    </source>
</evidence>
<reference evidence="2 3" key="1">
    <citation type="submission" date="2016-01" db="EMBL/GenBank/DDBJ databases">
        <title>Genome sequence of Clostridium neopropionicum X4, DSM-3847.</title>
        <authorList>
            <person name="Poehlein A."/>
            <person name="Beck M.H."/>
            <person name="Bengelsdorf F.R."/>
            <person name="Daniel R."/>
            <person name="Duerre P."/>
        </authorList>
    </citation>
    <scope>NUCLEOTIDE SEQUENCE [LARGE SCALE GENOMIC DNA]</scope>
    <source>
        <strain evidence="2 3">DSM-3847</strain>
    </source>
</reference>
<accession>A0A136WIY9</accession>
<protein>
    <submittedName>
        <fullName evidence="2">Uncharacterized protein</fullName>
    </submittedName>
</protein>
<dbReference type="STRING" id="36847.CLNEO_05970"/>
<dbReference type="Proteomes" id="UP000070539">
    <property type="component" value="Unassembled WGS sequence"/>
</dbReference>
<dbReference type="EMBL" id="LRVM01000001">
    <property type="protein sequence ID" value="KXL54491.1"/>
    <property type="molecule type" value="Genomic_DNA"/>
</dbReference>
<evidence type="ECO:0000256" key="1">
    <source>
        <dbReference type="SAM" id="MobiDB-lite"/>
    </source>
</evidence>
<proteinExistence type="predicted"/>
<feature type="region of interest" description="Disordered" evidence="1">
    <location>
        <begin position="1"/>
        <end position="20"/>
    </location>
</feature>
<name>A0A136WIY9_9FIRM</name>
<keyword evidence="3" id="KW-1185">Reference proteome</keyword>
<sequence>MFSESRRWVKRRQQSTGKGTLEQDFTRVDLCSLHRSIRVEPRKTDFRPLLLQRGREVFLLPFLGKKLIVLF</sequence>